<protein>
    <submittedName>
        <fullName evidence="1">Uncharacterized protein</fullName>
    </submittedName>
</protein>
<sequence>MGLVLAFLPSCLATYLRLHVPTSNRKFLQHTVRCNACTKYASLIRKLNMPPHVVPIFPTTRQSPLGHDMTYIAASCLQQTKSILQKPLVAEKASRDAGLFLTRWELLHASMHNKVFTRHHDADWAPSDAILEEITNGRRAVNSLRLRRHDRSFGIYIGVPISASVLDIAQVGDQRGFARVIHEMFRLRHERVISWRWLCTRTSTDTVTVSDEFSLYKALINGNVTKIIISENIKLKSTFWGQIYKVVNITRNLTMEGSALDWESFVELDFGLIQSKVVLWDGAILTFRRLVLLDVFSRKQPSYDFFGASPSSSKIMMVEVVDRLTICIPFEPPGEQFSRVTVLRTPYTVPGWRAIPRIAAYPGEQNLTLSDEKFCPHTSSRCFSPLVRAWDWAINSSSGPNLLLANNNAQVVYSSRGTLPSTFGRFFDPGRSQTRDLPGAMDCIDEMGPDLCYVTSLQLMLGLDVLPEGQQTSKSVADQGLPRNTSQTSAGITRAPLTVNQMN</sequence>
<evidence type="ECO:0000313" key="1">
    <source>
        <dbReference type="EMBL" id="EFJ46354.1"/>
    </source>
</evidence>
<name>D8U1K2_VOLCA</name>
<keyword evidence="2" id="KW-1185">Reference proteome</keyword>
<dbReference type="Proteomes" id="UP000001058">
    <property type="component" value="Unassembled WGS sequence"/>
</dbReference>
<evidence type="ECO:0000313" key="2">
    <source>
        <dbReference type="Proteomes" id="UP000001058"/>
    </source>
</evidence>
<reference evidence="1 2" key="1">
    <citation type="journal article" date="2010" name="Science">
        <title>Genomic analysis of organismal complexity in the multicellular green alga Volvox carteri.</title>
        <authorList>
            <person name="Prochnik S.E."/>
            <person name="Umen J."/>
            <person name="Nedelcu A.M."/>
            <person name="Hallmann A."/>
            <person name="Miller S.M."/>
            <person name="Nishii I."/>
            <person name="Ferris P."/>
            <person name="Kuo A."/>
            <person name="Mitros T."/>
            <person name="Fritz-Laylin L.K."/>
            <person name="Hellsten U."/>
            <person name="Chapman J."/>
            <person name="Simakov O."/>
            <person name="Rensing S.A."/>
            <person name="Terry A."/>
            <person name="Pangilinan J."/>
            <person name="Kapitonov V."/>
            <person name="Jurka J."/>
            <person name="Salamov A."/>
            <person name="Shapiro H."/>
            <person name="Schmutz J."/>
            <person name="Grimwood J."/>
            <person name="Lindquist E."/>
            <person name="Lucas S."/>
            <person name="Grigoriev I.V."/>
            <person name="Schmitt R."/>
            <person name="Kirk D."/>
            <person name="Rokhsar D.S."/>
        </authorList>
    </citation>
    <scope>NUCLEOTIDE SEQUENCE [LARGE SCALE GENOMIC DNA]</scope>
    <source>
        <strain evidence="2">f. Nagariensis / Eve</strain>
    </source>
</reference>
<dbReference type="InParanoid" id="D8U1K2"/>
<accession>D8U1K2</accession>
<dbReference type="EMBL" id="GL378351">
    <property type="protein sequence ID" value="EFJ46354.1"/>
    <property type="molecule type" value="Genomic_DNA"/>
</dbReference>
<gene>
    <name evidence="1" type="ORF">VOLCADRAFT_93204</name>
</gene>
<dbReference type="KEGG" id="vcn:VOLCADRAFT_93204"/>
<dbReference type="AlphaFoldDB" id="D8U1K2"/>
<organism evidence="2">
    <name type="scientific">Volvox carteri f. nagariensis</name>
    <dbReference type="NCBI Taxonomy" id="3068"/>
    <lineage>
        <taxon>Eukaryota</taxon>
        <taxon>Viridiplantae</taxon>
        <taxon>Chlorophyta</taxon>
        <taxon>core chlorophytes</taxon>
        <taxon>Chlorophyceae</taxon>
        <taxon>CS clade</taxon>
        <taxon>Chlamydomonadales</taxon>
        <taxon>Volvocaceae</taxon>
        <taxon>Volvox</taxon>
    </lineage>
</organism>
<dbReference type="OrthoDB" id="549362at2759"/>
<proteinExistence type="predicted"/>
<dbReference type="RefSeq" id="XP_002952507.1">
    <property type="nucleotide sequence ID" value="XM_002952461.1"/>
</dbReference>
<dbReference type="GeneID" id="9627543"/>